<dbReference type="InterPro" id="IPR025714">
    <property type="entry name" value="Methyltranfer_dom"/>
</dbReference>
<dbReference type="RefSeq" id="WP_085579611.1">
    <property type="nucleotide sequence ID" value="NZ_JFKA01000001.1"/>
</dbReference>
<feature type="domain" description="Methyltransferase" evidence="1">
    <location>
        <begin position="35"/>
        <end position="132"/>
    </location>
</feature>
<reference evidence="2 3" key="1">
    <citation type="submission" date="2014-03" db="EMBL/GenBank/DDBJ databases">
        <title>The draft genome sequence of Thalassospira mesophila JCM 18969.</title>
        <authorList>
            <person name="Lai Q."/>
            <person name="Shao Z."/>
        </authorList>
    </citation>
    <scope>NUCLEOTIDE SEQUENCE [LARGE SCALE GENOMIC DNA]</scope>
    <source>
        <strain evidence="2 3">JCM 18969</strain>
    </source>
</reference>
<keyword evidence="2" id="KW-0489">Methyltransferase</keyword>
<protein>
    <submittedName>
        <fullName evidence="2">Methyltransferase type 11</fullName>
    </submittedName>
</protein>
<evidence type="ECO:0000259" key="1">
    <source>
        <dbReference type="Pfam" id="PF13847"/>
    </source>
</evidence>
<dbReference type="GO" id="GO:0032259">
    <property type="term" value="P:methylation"/>
    <property type="evidence" value="ECO:0007669"/>
    <property type="project" value="UniProtKB-KW"/>
</dbReference>
<comment type="caution">
    <text evidence="2">The sequence shown here is derived from an EMBL/GenBank/DDBJ whole genome shotgun (WGS) entry which is preliminary data.</text>
</comment>
<proteinExistence type="predicted"/>
<dbReference type="Pfam" id="PF13847">
    <property type="entry name" value="Methyltransf_31"/>
    <property type="match status" value="1"/>
</dbReference>
<evidence type="ECO:0000313" key="2">
    <source>
        <dbReference type="EMBL" id="OSQ40859.1"/>
    </source>
</evidence>
<dbReference type="STRING" id="1293891.TMES_04155"/>
<dbReference type="AlphaFoldDB" id="A0A1Y2L7Q4"/>
<dbReference type="PANTHER" id="PTHR43591">
    <property type="entry name" value="METHYLTRANSFERASE"/>
    <property type="match status" value="1"/>
</dbReference>
<dbReference type="Proteomes" id="UP000193391">
    <property type="component" value="Unassembled WGS sequence"/>
</dbReference>
<gene>
    <name evidence="2" type="ORF">TMES_04155</name>
</gene>
<dbReference type="InterPro" id="IPR029063">
    <property type="entry name" value="SAM-dependent_MTases_sf"/>
</dbReference>
<dbReference type="SUPFAM" id="SSF53335">
    <property type="entry name" value="S-adenosyl-L-methionine-dependent methyltransferases"/>
    <property type="match status" value="1"/>
</dbReference>
<dbReference type="Gene3D" id="3.40.50.150">
    <property type="entry name" value="Vaccinia Virus protein VP39"/>
    <property type="match status" value="1"/>
</dbReference>
<dbReference type="EMBL" id="JFKA01000001">
    <property type="protein sequence ID" value="OSQ40859.1"/>
    <property type="molecule type" value="Genomic_DNA"/>
</dbReference>
<dbReference type="PANTHER" id="PTHR43591:SF24">
    <property type="entry name" value="2-METHOXY-6-POLYPRENYL-1,4-BENZOQUINOL METHYLASE, MITOCHONDRIAL"/>
    <property type="match status" value="1"/>
</dbReference>
<organism evidence="2 3">
    <name type="scientific">Thalassospira mesophila</name>
    <dbReference type="NCBI Taxonomy" id="1293891"/>
    <lineage>
        <taxon>Bacteria</taxon>
        <taxon>Pseudomonadati</taxon>
        <taxon>Pseudomonadota</taxon>
        <taxon>Alphaproteobacteria</taxon>
        <taxon>Rhodospirillales</taxon>
        <taxon>Thalassospiraceae</taxon>
        <taxon>Thalassospira</taxon>
    </lineage>
</organism>
<accession>A0A1Y2L7Q4</accession>
<name>A0A1Y2L7Q4_9PROT</name>
<keyword evidence="2" id="KW-0808">Transferase</keyword>
<dbReference type="CDD" id="cd02440">
    <property type="entry name" value="AdoMet_MTases"/>
    <property type="match status" value="1"/>
</dbReference>
<evidence type="ECO:0000313" key="3">
    <source>
        <dbReference type="Proteomes" id="UP000193391"/>
    </source>
</evidence>
<sequence length="264" mass="28339">MTTSAADIYEIAMGRWSRRLARAFLAFVDAPACGTLLDVGCGTGSLTLAAATRYPSAHITGIDLMPDYLGEALLHAAPNVKFETGDARALPYENASFDTAFSQLVLNDLAEPQKALTEMLRVTRPGGVIAATVWDRSGGLAFLRLFLDAAAILFDGDGEALRARIFNVPFENEDALLDLWADAGLTEIGTATLSIRMDFLDFNDYWQSLLGSHSLIREFFTSLDAEAAHSLQTAVRRAYISGGNDGRRSLVASALAVRGVAGNT</sequence>
<dbReference type="OrthoDB" id="9795634at2"/>
<keyword evidence="3" id="KW-1185">Reference proteome</keyword>
<dbReference type="GO" id="GO:0008168">
    <property type="term" value="F:methyltransferase activity"/>
    <property type="evidence" value="ECO:0007669"/>
    <property type="project" value="UniProtKB-KW"/>
</dbReference>